<evidence type="ECO:0000256" key="4">
    <source>
        <dbReference type="ARBA" id="ARBA00022777"/>
    </source>
</evidence>
<evidence type="ECO:0000256" key="6">
    <source>
        <dbReference type="ARBA" id="ARBA00022840"/>
    </source>
</evidence>
<dbReference type="GO" id="GO:0004126">
    <property type="term" value="F:cytidine deaminase activity"/>
    <property type="evidence" value="ECO:0007669"/>
    <property type="project" value="UniProtKB-EC"/>
</dbReference>
<dbReference type="PROSITE" id="PS50011">
    <property type="entry name" value="PROTEIN_KINASE_DOM"/>
    <property type="match status" value="1"/>
</dbReference>
<evidence type="ECO:0000256" key="5">
    <source>
        <dbReference type="ARBA" id="ARBA00022833"/>
    </source>
</evidence>
<dbReference type="Gene3D" id="3.40.140.10">
    <property type="entry name" value="Cytidine Deaminase, domain 2"/>
    <property type="match status" value="1"/>
</dbReference>
<dbReference type="Gene3D" id="3.30.200.20">
    <property type="entry name" value="Phosphorylase Kinase, domain 1"/>
    <property type="match status" value="1"/>
</dbReference>
<dbReference type="NCBIfam" id="NF004064">
    <property type="entry name" value="PRK05578.1"/>
    <property type="match status" value="1"/>
</dbReference>
<protein>
    <submittedName>
        <fullName evidence="10">Cytidine deaminase</fullName>
        <ecNumber evidence="10">3.5.4.5</ecNumber>
    </submittedName>
</protein>
<feature type="compositionally biased region" description="Low complexity" evidence="7">
    <location>
        <begin position="451"/>
        <end position="461"/>
    </location>
</feature>
<dbReference type="RefSeq" id="WP_267768984.1">
    <property type="nucleotide sequence ID" value="NZ_JAPNKE010000002.1"/>
</dbReference>
<feature type="domain" description="Protein kinase" evidence="8">
    <location>
        <begin position="197"/>
        <end position="506"/>
    </location>
</feature>
<evidence type="ECO:0000256" key="7">
    <source>
        <dbReference type="SAM" id="MobiDB-lite"/>
    </source>
</evidence>
<feature type="region of interest" description="Disordered" evidence="7">
    <location>
        <begin position="435"/>
        <end position="506"/>
    </location>
</feature>
<evidence type="ECO:0000256" key="3">
    <source>
        <dbReference type="ARBA" id="ARBA00022741"/>
    </source>
</evidence>
<dbReference type="EMBL" id="JAPNKE010000002">
    <property type="protein sequence ID" value="MCY1006679.1"/>
    <property type="molecule type" value="Genomic_DNA"/>
</dbReference>
<keyword evidence="2" id="KW-0479">Metal-binding</keyword>
<feature type="domain" description="CMP/dCMP-type deaminase" evidence="9">
    <location>
        <begin position="6"/>
        <end position="125"/>
    </location>
</feature>
<comment type="caution">
    <text evidence="10">The sequence shown here is derived from an EMBL/GenBank/DDBJ whole genome shotgun (WGS) entry which is preliminary data.</text>
</comment>
<dbReference type="PANTHER" id="PTHR43289:SF6">
    <property type="entry name" value="SERINE_THREONINE-PROTEIN KINASE NEKL-3"/>
    <property type="match status" value="1"/>
</dbReference>
<dbReference type="SMART" id="SM00220">
    <property type="entry name" value="S_TKc"/>
    <property type="match status" value="1"/>
</dbReference>
<dbReference type="InterPro" id="IPR002125">
    <property type="entry name" value="CMP_dCMP_dom"/>
</dbReference>
<dbReference type="Pfam" id="PF00383">
    <property type="entry name" value="dCMP_cyt_deam_1"/>
    <property type="match status" value="1"/>
</dbReference>
<dbReference type="PROSITE" id="PS00903">
    <property type="entry name" value="CYT_DCMP_DEAMINASES_1"/>
    <property type="match status" value="1"/>
</dbReference>
<reference evidence="10" key="1">
    <citation type="submission" date="2022-11" db="EMBL/GenBank/DDBJ databases">
        <title>Minimal conservation of predation-associated metabolite biosynthetic gene clusters underscores biosynthetic potential of Myxococcota including descriptions for ten novel species: Archangium lansinium sp. nov., Myxococcus landrumus sp. nov., Nannocystis bai.</title>
        <authorList>
            <person name="Ahearne A."/>
            <person name="Stevens C."/>
            <person name="Phillips K."/>
        </authorList>
    </citation>
    <scope>NUCLEOTIDE SEQUENCE</scope>
    <source>
        <strain evidence="10">Na p29</strain>
    </source>
</reference>
<dbReference type="InterPro" id="IPR016193">
    <property type="entry name" value="Cytidine_deaminase-like"/>
</dbReference>
<dbReference type="PROSITE" id="PS51747">
    <property type="entry name" value="CYT_DCMP_DEAMINASES_2"/>
    <property type="match status" value="1"/>
</dbReference>
<dbReference type="SUPFAM" id="SSF53927">
    <property type="entry name" value="Cytidine deaminase-like"/>
    <property type="match status" value="1"/>
</dbReference>
<dbReference type="Pfam" id="PF00069">
    <property type="entry name" value="Pkinase"/>
    <property type="match status" value="1"/>
</dbReference>
<keyword evidence="5" id="KW-0862">Zinc</keyword>
<dbReference type="GO" id="GO:0005524">
    <property type="term" value="F:ATP binding"/>
    <property type="evidence" value="ECO:0007669"/>
    <property type="project" value="UniProtKB-KW"/>
</dbReference>
<dbReference type="InterPro" id="IPR008271">
    <property type="entry name" value="Ser/Thr_kinase_AS"/>
</dbReference>
<keyword evidence="6" id="KW-0067">ATP-binding</keyword>
<keyword evidence="4" id="KW-0418">Kinase</keyword>
<feature type="region of interest" description="Disordered" evidence="7">
    <location>
        <begin position="133"/>
        <end position="153"/>
    </location>
</feature>
<evidence type="ECO:0000313" key="10">
    <source>
        <dbReference type="EMBL" id="MCY1006679.1"/>
    </source>
</evidence>
<name>A0A9X3EMB9_9BACT</name>
<dbReference type="Proteomes" id="UP001150924">
    <property type="component" value="Unassembled WGS sequence"/>
</dbReference>
<dbReference type="AlphaFoldDB" id="A0A9X3EMB9"/>
<evidence type="ECO:0000256" key="2">
    <source>
        <dbReference type="ARBA" id="ARBA00022723"/>
    </source>
</evidence>
<evidence type="ECO:0000313" key="11">
    <source>
        <dbReference type="Proteomes" id="UP001150924"/>
    </source>
</evidence>
<keyword evidence="1" id="KW-0808">Transferase</keyword>
<keyword evidence="3" id="KW-0547">Nucleotide-binding</keyword>
<dbReference type="CDD" id="cd01283">
    <property type="entry name" value="cytidine_deaminase"/>
    <property type="match status" value="1"/>
</dbReference>
<dbReference type="GO" id="GO:0004674">
    <property type="term" value="F:protein serine/threonine kinase activity"/>
    <property type="evidence" value="ECO:0007669"/>
    <property type="project" value="TreeGrafter"/>
</dbReference>
<evidence type="ECO:0000256" key="1">
    <source>
        <dbReference type="ARBA" id="ARBA00022679"/>
    </source>
</evidence>
<gene>
    <name evidence="10" type="ORF">OV079_14190</name>
</gene>
<dbReference type="PROSITE" id="PS00108">
    <property type="entry name" value="PROTEIN_KINASE_ST"/>
    <property type="match status" value="1"/>
</dbReference>
<dbReference type="CDD" id="cd14014">
    <property type="entry name" value="STKc_PknB_like"/>
    <property type="match status" value="1"/>
</dbReference>
<evidence type="ECO:0000259" key="8">
    <source>
        <dbReference type="PROSITE" id="PS50011"/>
    </source>
</evidence>
<organism evidence="10 11">
    <name type="scientific">Nannocystis pusilla</name>
    <dbReference type="NCBI Taxonomy" id="889268"/>
    <lineage>
        <taxon>Bacteria</taxon>
        <taxon>Pseudomonadati</taxon>
        <taxon>Myxococcota</taxon>
        <taxon>Polyangia</taxon>
        <taxon>Nannocystales</taxon>
        <taxon>Nannocystaceae</taxon>
        <taxon>Nannocystis</taxon>
    </lineage>
</organism>
<accession>A0A9X3EMB9</accession>
<evidence type="ECO:0000259" key="9">
    <source>
        <dbReference type="PROSITE" id="PS51747"/>
    </source>
</evidence>
<dbReference type="PANTHER" id="PTHR43289">
    <property type="entry name" value="MITOGEN-ACTIVATED PROTEIN KINASE KINASE KINASE 20-RELATED"/>
    <property type="match status" value="1"/>
</dbReference>
<dbReference type="Gene3D" id="1.10.510.10">
    <property type="entry name" value="Transferase(Phosphotransferase) domain 1"/>
    <property type="match status" value="1"/>
</dbReference>
<dbReference type="InterPro" id="IPR016192">
    <property type="entry name" value="APOBEC/CMP_deaminase_Zn-bd"/>
</dbReference>
<dbReference type="InterPro" id="IPR011009">
    <property type="entry name" value="Kinase-like_dom_sf"/>
</dbReference>
<proteinExistence type="predicted"/>
<sequence length="506" mass="52952">MTATDPKEAALVAAAVEARGHARCPHSGFAVGCALRDAAGTLWTGANVENASYTLGLCAERVALFYALTHGAAAIEAVAVVTGADVPAPPCGACRQILFEFAADADLVLVTTNGAHALPGPRSPAAGLRRQLPRAARAMSPERPDDTLSASAALPTRVATPPVGEEFVTMPPSEAPTPVVPRTLATSRLPQIDRHAYVIAGQFAQGGIGRILRAHDPSLDRPVALKELLVRGRSVDEERFVREVLLTARLQHPGIVPVYAAGRWPTGEPFFAMKLVSGRSFDKVIAEARTLAARLALLPHVLAIAETVAYAHSQRIIHRDLKPHNVLVGAFGETVVIDWGLAKELDVADLAAGEPTPVTPGKDLTFVGAVIGTPGYMSPEQAEGAEVDTGTDVYALGAILYHVLSGQLPHDAGNAMEMIYKTVYESPVPCAAASRTPPTSWWRSSTRRWRATAGPATRAPRSSPTTCGGSRPARSSARTATPRGSACVGSSAATAPCSGSPRSASR</sequence>
<keyword evidence="11" id="KW-1185">Reference proteome</keyword>
<dbReference type="SUPFAM" id="SSF56112">
    <property type="entry name" value="Protein kinase-like (PK-like)"/>
    <property type="match status" value="1"/>
</dbReference>
<dbReference type="EC" id="3.5.4.5" evidence="10"/>
<keyword evidence="10" id="KW-0378">Hydrolase</keyword>
<dbReference type="GO" id="GO:0008270">
    <property type="term" value="F:zinc ion binding"/>
    <property type="evidence" value="ECO:0007669"/>
    <property type="project" value="InterPro"/>
</dbReference>
<dbReference type="InterPro" id="IPR000719">
    <property type="entry name" value="Prot_kinase_dom"/>
</dbReference>
<feature type="compositionally biased region" description="Low complexity" evidence="7">
    <location>
        <begin position="435"/>
        <end position="444"/>
    </location>
</feature>